<reference evidence="1" key="1">
    <citation type="submission" date="2022-07" db="EMBL/GenBank/DDBJ databases">
        <title>The genome of Lyophyllum shimeji provides insight into the initial evolution of ectomycorrhizal fungal genome.</title>
        <authorList>
            <person name="Kobayashi Y."/>
            <person name="Shibata T."/>
            <person name="Hirakawa H."/>
            <person name="Shigenobu S."/>
            <person name="Nishiyama T."/>
            <person name="Yamada A."/>
            <person name="Hasebe M."/>
            <person name="Kawaguchi M."/>
        </authorList>
    </citation>
    <scope>NUCLEOTIDE SEQUENCE</scope>
    <source>
        <strain evidence="1">AT787</strain>
    </source>
</reference>
<protein>
    <submittedName>
        <fullName evidence="1">Uncharacterized protein</fullName>
    </submittedName>
</protein>
<accession>A0A9P3UNH7</accession>
<dbReference type="EMBL" id="BRPK01000006">
    <property type="protein sequence ID" value="GLB39342.1"/>
    <property type="molecule type" value="Genomic_DNA"/>
</dbReference>
<name>A0A9P3UNH7_LYOSH</name>
<comment type="caution">
    <text evidence="1">The sequence shown here is derived from an EMBL/GenBank/DDBJ whole genome shotgun (WGS) entry which is preliminary data.</text>
</comment>
<gene>
    <name evidence="1" type="ORF">LshimejAT787_0605040</name>
</gene>
<dbReference type="AlphaFoldDB" id="A0A9P3UNH7"/>
<dbReference type="Proteomes" id="UP001063166">
    <property type="component" value="Unassembled WGS sequence"/>
</dbReference>
<evidence type="ECO:0000313" key="2">
    <source>
        <dbReference type="Proteomes" id="UP001063166"/>
    </source>
</evidence>
<sequence length="232" mass="25696">MCEKLTELVVECINKALPIIGPHSSPLIHHLVIRCHEIENNTGILGTLKQLLAFSTENKEAIVAAFRHLLSLRPPPTLHRSSDWVSAGPAFAEALREAGLAPWLLAIVTLEDEADDRYFYRRQALTTLAALVEHTPDKADRRDLGKLFLDSDKAVEAAIDLAGDSYYAEEVKGALASLAKDYSEGATRLEKEGLSVAAVTKTAEVAVEGPALFHHEEPVEMKKKRSRWCFWM</sequence>
<keyword evidence="2" id="KW-1185">Reference proteome</keyword>
<organism evidence="1 2">
    <name type="scientific">Lyophyllum shimeji</name>
    <name type="common">Hon-shimeji</name>
    <name type="synonym">Tricholoma shimeji</name>
    <dbReference type="NCBI Taxonomy" id="47721"/>
    <lineage>
        <taxon>Eukaryota</taxon>
        <taxon>Fungi</taxon>
        <taxon>Dikarya</taxon>
        <taxon>Basidiomycota</taxon>
        <taxon>Agaricomycotina</taxon>
        <taxon>Agaricomycetes</taxon>
        <taxon>Agaricomycetidae</taxon>
        <taxon>Agaricales</taxon>
        <taxon>Tricholomatineae</taxon>
        <taxon>Lyophyllaceae</taxon>
        <taxon>Lyophyllum</taxon>
    </lineage>
</organism>
<evidence type="ECO:0000313" key="1">
    <source>
        <dbReference type="EMBL" id="GLB39342.1"/>
    </source>
</evidence>
<proteinExistence type="predicted"/>